<evidence type="ECO:0000313" key="6">
    <source>
        <dbReference type="Proteomes" id="UP000654345"/>
    </source>
</evidence>
<keyword evidence="3" id="KW-0804">Transcription</keyword>
<dbReference type="Pfam" id="PF00356">
    <property type="entry name" value="LacI"/>
    <property type="match status" value="1"/>
</dbReference>
<protein>
    <submittedName>
        <fullName evidence="5">LacI family transcriptional regulator</fullName>
    </submittedName>
</protein>
<dbReference type="CDD" id="cd06288">
    <property type="entry name" value="PBP1_sucrose_transcription_regulator"/>
    <property type="match status" value="1"/>
</dbReference>
<gene>
    <name evidence="5" type="ORF">KSB_47380</name>
</gene>
<dbReference type="SMART" id="SM00354">
    <property type="entry name" value="HTH_LACI"/>
    <property type="match status" value="1"/>
</dbReference>
<organism evidence="5 6">
    <name type="scientific">Ktedonobacter robiniae</name>
    <dbReference type="NCBI Taxonomy" id="2778365"/>
    <lineage>
        <taxon>Bacteria</taxon>
        <taxon>Bacillati</taxon>
        <taxon>Chloroflexota</taxon>
        <taxon>Ktedonobacteria</taxon>
        <taxon>Ktedonobacterales</taxon>
        <taxon>Ktedonobacteraceae</taxon>
        <taxon>Ktedonobacter</taxon>
    </lineage>
</organism>
<dbReference type="PROSITE" id="PS50932">
    <property type="entry name" value="HTH_LACI_2"/>
    <property type="match status" value="1"/>
</dbReference>
<name>A0ABQ3UU18_9CHLR</name>
<dbReference type="Pfam" id="PF13377">
    <property type="entry name" value="Peripla_BP_3"/>
    <property type="match status" value="1"/>
</dbReference>
<dbReference type="SUPFAM" id="SSF53822">
    <property type="entry name" value="Periplasmic binding protein-like I"/>
    <property type="match status" value="1"/>
</dbReference>
<evidence type="ECO:0000313" key="5">
    <source>
        <dbReference type="EMBL" id="GHO56263.1"/>
    </source>
</evidence>
<dbReference type="InterPro" id="IPR010982">
    <property type="entry name" value="Lambda_DNA-bd_dom_sf"/>
</dbReference>
<dbReference type="Gene3D" id="1.10.260.40">
    <property type="entry name" value="lambda repressor-like DNA-binding domains"/>
    <property type="match status" value="1"/>
</dbReference>
<evidence type="ECO:0000256" key="2">
    <source>
        <dbReference type="ARBA" id="ARBA00023125"/>
    </source>
</evidence>
<dbReference type="SUPFAM" id="SSF47413">
    <property type="entry name" value="lambda repressor-like DNA-binding domains"/>
    <property type="match status" value="1"/>
</dbReference>
<proteinExistence type="predicted"/>
<dbReference type="Gene3D" id="3.40.50.2300">
    <property type="match status" value="2"/>
</dbReference>
<dbReference type="InterPro" id="IPR000843">
    <property type="entry name" value="HTH_LacI"/>
</dbReference>
<evidence type="ECO:0000256" key="3">
    <source>
        <dbReference type="ARBA" id="ARBA00023163"/>
    </source>
</evidence>
<accession>A0ABQ3UU18</accession>
<dbReference type="InterPro" id="IPR028082">
    <property type="entry name" value="Peripla_BP_I"/>
</dbReference>
<dbReference type="InterPro" id="IPR046335">
    <property type="entry name" value="LacI/GalR-like_sensor"/>
</dbReference>
<keyword evidence="6" id="KW-1185">Reference proteome</keyword>
<dbReference type="RefSeq" id="WP_201372810.1">
    <property type="nucleotide sequence ID" value="NZ_BNJG01000002.1"/>
</dbReference>
<evidence type="ECO:0000259" key="4">
    <source>
        <dbReference type="PROSITE" id="PS50932"/>
    </source>
</evidence>
<dbReference type="Proteomes" id="UP000654345">
    <property type="component" value="Unassembled WGS sequence"/>
</dbReference>
<dbReference type="EMBL" id="BNJG01000002">
    <property type="protein sequence ID" value="GHO56263.1"/>
    <property type="molecule type" value="Genomic_DNA"/>
</dbReference>
<feature type="domain" description="HTH lacI-type" evidence="4">
    <location>
        <begin position="17"/>
        <end position="71"/>
    </location>
</feature>
<dbReference type="PANTHER" id="PTHR30146">
    <property type="entry name" value="LACI-RELATED TRANSCRIPTIONAL REPRESSOR"/>
    <property type="match status" value="1"/>
</dbReference>
<comment type="caution">
    <text evidence="5">The sequence shown here is derived from an EMBL/GenBank/DDBJ whole genome shotgun (WGS) entry which is preliminary data.</text>
</comment>
<reference evidence="5 6" key="1">
    <citation type="journal article" date="2021" name="Int. J. Syst. Evol. Microbiol.">
        <title>Reticulibacter mediterranei gen. nov., sp. nov., within the new family Reticulibacteraceae fam. nov., and Ktedonospora formicarum gen. nov., sp. nov., Ktedonobacter robiniae sp. nov., Dictyobacter formicarum sp. nov. and Dictyobacter arantiisoli sp. nov., belonging to the class Ktedonobacteria.</title>
        <authorList>
            <person name="Yabe S."/>
            <person name="Zheng Y."/>
            <person name="Wang C.M."/>
            <person name="Sakai Y."/>
            <person name="Abe K."/>
            <person name="Yokota A."/>
            <person name="Donadio S."/>
            <person name="Cavaletti L."/>
            <person name="Monciardini P."/>
        </authorList>
    </citation>
    <scope>NUCLEOTIDE SEQUENCE [LARGE SCALE GENOMIC DNA]</scope>
    <source>
        <strain evidence="5 6">SOSP1-30</strain>
    </source>
</reference>
<keyword evidence="2" id="KW-0238">DNA-binding</keyword>
<dbReference type="PRINTS" id="PR00036">
    <property type="entry name" value="HTHLACI"/>
</dbReference>
<evidence type="ECO:0000256" key="1">
    <source>
        <dbReference type="ARBA" id="ARBA00023015"/>
    </source>
</evidence>
<dbReference type="PANTHER" id="PTHR30146:SF109">
    <property type="entry name" value="HTH-TYPE TRANSCRIPTIONAL REGULATOR GALS"/>
    <property type="match status" value="1"/>
</dbReference>
<dbReference type="CDD" id="cd01392">
    <property type="entry name" value="HTH_LacI"/>
    <property type="match status" value="1"/>
</dbReference>
<sequence length="353" mass="38957">MSSEVSNESVSRQMQSVTIHDVAREAGVSIGTVSKALNGQGKLKSETRERIQEVAARLGFRPNMMAQNLLRGRSYTVGLLTTDSYGRFSIPLMKGIEDALGTAQILVFLCDARDDAQRERQYIETLLSKRVDGIIVTSRRTDPRPAIDVGQTGIPVLYAYTQVKEGNALCILPDDEQGARLAIEHLVEHGRRHIGHIMGPSHFESTQLRQKAVRQVLKEAGLATHEQRFLSGPWQESWGYNATQFLITSDPQVDAIFCGNDQIARGTIDMLRELGRKVPDDIAVIGFDNWEIIAASSRPPLTTVDLDIYHLGQLAGSRLLAMIDGSRETGVIRHPCHLVIRASCGSHDSVPIL</sequence>
<dbReference type="PROSITE" id="PS00356">
    <property type="entry name" value="HTH_LACI_1"/>
    <property type="match status" value="1"/>
</dbReference>
<keyword evidence="1" id="KW-0805">Transcription regulation</keyword>